<organism evidence="1 2">
    <name type="scientific">Candidatus Adlerbacteria bacterium GW2011_GWB1_54_7</name>
    <dbReference type="NCBI Taxonomy" id="1618607"/>
    <lineage>
        <taxon>Bacteria</taxon>
        <taxon>Candidatus Adleribacteriota</taxon>
    </lineage>
</organism>
<dbReference type="AlphaFoldDB" id="A0A0G2AXV6"/>
<dbReference type="STRING" id="1618607.UY86_C0004G0078"/>
<dbReference type="Proteomes" id="UP000033852">
    <property type="component" value="Unassembled WGS sequence"/>
</dbReference>
<protein>
    <submittedName>
        <fullName evidence="1">Uncharacterized protein</fullName>
    </submittedName>
</protein>
<sequence length="107" mass="12321">MTFQHKTLAAGRWHELSLAQQLGNIGSEVLRAARQEKKDKQLFWAAVERALELFDLTLSDPRWSGRLREIARAREVFCDAVYGGHLYESSFSSLVRYFDLFALAAMR</sequence>
<proteinExistence type="predicted"/>
<accession>A0A0G2AXV6</accession>
<gene>
    <name evidence="1" type="ORF">UY86_C0004G0078</name>
</gene>
<name>A0A0G2AXV6_9BACT</name>
<comment type="caution">
    <text evidence="1">The sequence shown here is derived from an EMBL/GenBank/DDBJ whole genome shotgun (WGS) entry which is preliminary data.</text>
</comment>
<reference evidence="1 2" key="1">
    <citation type="journal article" date="2015" name="Nature">
        <title>rRNA introns, odd ribosomes, and small enigmatic genomes across a large radiation of phyla.</title>
        <authorList>
            <person name="Brown C.T."/>
            <person name="Hug L.A."/>
            <person name="Thomas B.C."/>
            <person name="Sharon I."/>
            <person name="Castelle C.J."/>
            <person name="Singh A."/>
            <person name="Wilkins M.J."/>
            <person name="Williams K.H."/>
            <person name="Banfield J.F."/>
        </authorList>
    </citation>
    <scope>NUCLEOTIDE SEQUENCE [LARGE SCALE GENOMIC DNA]</scope>
</reference>
<evidence type="ECO:0000313" key="1">
    <source>
        <dbReference type="EMBL" id="KKW37749.1"/>
    </source>
</evidence>
<evidence type="ECO:0000313" key="2">
    <source>
        <dbReference type="Proteomes" id="UP000033852"/>
    </source>
</evidence>
<dbReference type="EMBL" id="LCRR01000004">
    <property type="protein sequence ID" value="KKW37749.1"/>
    <property type="molecule type" value="Genomic_DNA"/>
</dbReference>